<dbReference type="SUPFAM" id="SSF48452">
    <property type="entry name" value="TPR-like"/>
    <property type="match status" value="1"/>
</dbReference>
<evidence type="ECO:0000313" key="3">
    <source>
        <dbReference type="Proteomes" id="UP001189429"/>
    </source>
</evidence>
<dbReference type="EMBL" id="CAUYUJ010016771">
    <property type="protein sequence ID" value="CAK0868677.1"/>
    <property type="molecule type" value="Genomic_DNA"/>
</dbReference>
<evidence type="ECO:0000256" key="1">
    <source>
        <dbReference type="SAM" id="MobiDB-lite"/>
    </source>
</evidence>
<dbReference type="Proteomes" id="UP001189429">
    <property type="component" value="Unassembled WGS sequence"/>
</dbReference>
<proteinExistence type="predicted"/>
<dbReference type="InterPro" id="IPR011990">
    <property type="entry name" value="TPR-like_helical_dom_sf"/>
</dbReference>
<feature type="region of interest" description="Disordered" evidence="1">
    <location>
        <begin position="1"/>
        <end position="54"/>
    </location>
</feature>
<dbReference type="Gene3D" id="1.25.40.10">
    <property type="entry name" value="Tetratricopeptide repeat domain"/>
    <property type="match status" value="1"/>
</dbReference>
<feature type="compositionally biased region" description="Acidic residues" evidence="1">
    <location>
        <begin position="1"/>
        <end position="10"/>
    </location>
</feature>
<name>A0ABN9V961_9DINO</name>
<keyword evidence="3" id="KW-1185">Reference proteome</keyword>
<reference evidence="2" key="1">
    <citation type="submission" date="2023-10" db="EMBL/GenBank/DDBJ databases">
        <authorList>
            <person name="Chen Y."/>
            <person name="Shah S."/>
            <person name="Dougan E. K."/>
            <person name="Thang M."/>
            <person name="Chan C."/>
        </authorList>
    </citation>
    <scope>NUCLEOTIDE SEQUENCE [LARGE SCALE GENOMIC DNA]</scope>
</reference>
<feature type="compositionally biased region" description="Low complexity" evidence="1">
    <location>
        <begin position="18"/>
        <end position="30"/>
    </location>
</feature>
<comment type="caution">
    <text evidence="2">The sequence shown here is derived from an EMBL/GenBank/DDBJ whole genome shotgun (WGS) entry which is preliminary data.</text>
</comment>
<organism evidence="2 3">
    <name type="scientific">Prorocentrum cordatum</name>
    <dbReference type="NCBI Taxonomy" id="2364126"/>
    <lineage>
        <taxon>Eukaryota</taxon>
        <taxon>Sar</taxon>
        <taxon>Alveolata</taxon>
        <taxon>Dinophyceae</taxon>
        <taxon>Prorocentrales</taxon>
        <taxon>Prorocentraceae</taxon>
        <taxon>Prorocentrum</taxon>
    </lineage>
</organism>
<sequence>MAPAMEEDEPPTGAAGDAAAQSPSVGAAAGTRRSRPGHSPGARRGAAPDGADNPFEKVENLMKARDFRTAEAALRAMLKATPEDDRVMHYLGVLLTEECRYEEAETVFQGAFDAQEKAGKVNYATAFGLATVLTEIGGMEKLLQGEALFRDVLARAVEQAGSGAPWRAGRAPCCCSSSAAVLLLLLPLVRPCACESRWCTLSGDVR</sequence>
<feature type="compositionally biased region" description="Low complexity" evidence="1">
    <location>
        <begin position="40"/>
        <end position="52"/>
    </location>
</feature>
<protein>
    <submittedName>
        <fullName evidence="2">Uncharacterized protein</fullName>
    </submittedName>
</protein>
<evidence type="ECO:0000313" key="2">
    <source>
        <dbReference type="EMBL" id="CAK0868677.1"/>
    </source>
</evidence>
<accession>A0ABN9V961</accession>
<gene>
    <name evidence="2" type="ORF">PCOR1329_LOCUS55260</name>
</gene>
<dbReference type="Pfam" id="PF14559">
    <property type="entry name" value="TPR_19"/>
    <property type="match status" value="1"/>
</dbReference>